<evidence type="ECO:0000313" key="2">
    <source>
        <dbReference type="EMBL" id="AES04250.1"/>
    </source>
</evidence>
<evidence type="ECO:0000256" key="1">
    <source>
        <dbReference type="SAM" id="MobiDB-lite"/>
    </source>
</evidence>
<reference evidence="2" key="1">
    <citation type="journal article" date="2013" name="J. Virol.">
        <title>Sequencing, annotation, and characterization of the influenza ferret infectome.</title>
        <authorList>
            <person name="Leon A.J."/>
            <person name="Banner D."/>
            <person name="Xu L."/>
            <person name="Ran L."/>
            <person name="Peng Z."/>
            <person name="Yi K."/>
            <person name="Chen C."/>
            <person name="Xu F."/>
            <person name="Huang J."/>
            <person name="Zhao Z."/>
            <person name="Lin Z."/>
            <person name="Huang S.H."/>
            <person name="Fang Y."/>
            <person name="Kelvin A.A."/>
            <person name="Ross T.M."/>
            <person name="Farooqui A."/>
            <person name="Kelvin D.J."/>
        </authorList>
    </citation>
    <scope>NUCLEOTIDE SEQUENCE</scope>
    <source>
        <tissue evidence="2">Lungs</tissue>
    </source>
</reference>
<protein>
    <submittedName>
        <fullName evidence="2">Pleckstrin-like proteiny domain containing, family G member 5</fullName>
    </submittedName>
</protein>
<proteinExistence type="evidence at transcript level"/>
<feature type="region of interest" description="Disordered" evidence="1">
    <location>
        <begin position="1"/>
        <end position="21"/>
    </location>
</feature>
<sequence length="69" mass="7296">RYATTLSASSCTAGDPSTSVRPVTASSTASCIMMGTSALTCPRKALSWPGMCLPGHAPRAPALRWTWRR</sequence>
<feature type="non-terminal residue" evidence="2">
    <location>
        <position position="69"/>
    </location>
</feature>
<dbReference type="AlphaFoldDB" id="G9KH75"/>
<dbReference type="EMBL" id="JP015652">
    <property type="protein sequence ID" value="AES04250.1"/>
    <property type="molecule type" value="mRNA"/>
</dbReference>
<accession>G9KH75</accession>
<organism evidence="2">
    <name type="scientific">Mustela putorius furo</name>
    <name type="common">European domestic ferret</name>
    <name type="synonym">Mustela furo</name>
    <dbReference type="NCBI Taxonomy" id="9669"/>
    <lineage>
        <taxon>Eukaryota</taxon>
        <taxon>Metazoa</taxon>
        <taxon>Chordata</taxon>
        <taxon>Craniata</taxon>
        <taxon>Vertebrata</taxon>
        <taxon>Euteleostomi</taxon>
        <taxon>Mammalia</taxon>
        <taxon>Eutheria</taxon>
        <taxon>Laurasiatheria</taxon>
        <taxon>Carnivora</taxon>
        <taxon>Caniformia</taxon>
        <taxon>Musteloidea</taxon>
        <taxon>Mustelidae</taxon>
        <taxon>Mustelinae</taxon>
        <taxon>Mustela</taxon>
    </lineage>
</organism>
<feature type="non-terminal residue" evidence="2">
    <location>
        <position position="1"/>
    </location>
</feature>
<name>G9KH75_MUSPF</name>